<organism evidence="1 2">
    <name type="scientific">Streptomyces albidoflavus</name>
    <dbReference type="NCBI Taxonomy" id="1886"/>
    <lineage>
        <taxon>Bacteria</taxon>
        <taxon>Bacillati</taxon>
        <taxon>Actinomycetota</taxon>
        <taxon>Actinomycetes</taxon>
        <taxon>Kitasatosporales</taxon>
        <taxon>Streptomycetaceae</taxon>
        <taxon>Streptomyces</taxon>
        <taxon>Streptomyces albidoflavus group</taxon>
    </lineage>
</organism>
<evidence type="ECO:0000313" key="1">
    <source>
        <dbReference type="EMBL" id="RZE37284.1"/>
    </source>
</evidence>
<dbReference type="Proteomes" id="UP000292095">
    <property type="component" value="Unassembled WGS sequence"/>
</dbReference>
<comment type="caution">
    <text evidence="1">The sequence shown here is derived from an EMBL/GenBank/DDBJ whole genome shotgun (WGS) entry which is preliminary data.</text>
</comment>
<accession>A0AB37XAU4</accession>
<dbReference type="EMBL" id="PKLK01000024">
    <property type="protein sequence ID" value="RZE37284.1"/>
    <property type="molecule type" value="Genomic_DNA"/>
</dbReference>
<reference evidence="1 2" key="1">
    <citation type="submission" date="2017-12" db="EMBL/GenBank/DDBJ databases">
        <title>Population genomics insights into the ecological differentiation and adaptive evolution in streptomycetes.</title>
        <authorList>
            <person name="Li Y."/>
            <person name="Huang Y."/>
        </authorList>
    </citation>
    <scope>NUCLEOTIDE SEQUENCE [LARGE SCALE GENOMIC DNA]</scope>
    <source>
        <strain evidence="1 2">FXJ.2339</strain>
    </source>
</reference>
<dbReference type="RefSeq" id="WP_103487211.1">
    <property type="nucleotide sequence ID" value="NZ_JBEPDS010000003.1"/>
</dbReference>
<protein>
    <submittedName>
        <fullName evidence="1">Uncharacterized protein</fullName>
    </submittedName>
</protein>
<dbReference type="AlphaFoldDB" id="A0AB37XAU4"/>
<proteinExistence type="predicted"/>
<evidence type="ECO:0000313" key="2">
    <source>
        <dbReference type="Proteomes" id="UP000292095"/>
    </source>
</evidence>
<gene>
    <name evidence="1" type="ORF">C0Q91_20030</name>
</gene>
<name>A0AB37XAU4_9ACTN</name>
<sequence length="94" mass="10523">MNPLSHPPNPSNPLRTVNAVNAVGTPAPVNPALFDHLEWKAEQILGQLRAGYLLERLSAVYEVPEPHLRDRVPEWRRKYPGLEEGPVRVSRSGP</sequence>